<evidence type="ECO:0000313" key="2">
    <source>
        <dbReference type="Proteomes" id="UP000824469"/>
    </source>
</evidence>
<comment type="caution">
    <text evidence="1">The sequence shown here is derived from an EMBL/GenBank/DDBJ whole genome shotgun (WGS) entry which is preliminary data.</text>
</comment>
<organism evidence="1 2">
    <name type="scientific">Taxus chinensis</name>
    <name type="common">Chinese yew</name>
    <name type="synonym">Taxus wallichiana var. chinensis</name>
    <dbReference type="NCBI Taxonomy" id="29808"/>
    <lineage>
        <taxon>Eukaryota</taxon>
        <taxon>Viridiplantae</taxon>
        <taxon>Streptophyta</taxon>
        <taxon>Embryophyta</taxon>
        <taxon>Tracheophyta</taxon>
        <taxon>Spermatophyta</taxon>
        <taxon>Pinopsida</taxon>
        <taxon>Pinidae</taxon>
        <taxon>Conifers II</taxon>
        <taxon>Cupressales</taxon>
        <taxon>Taxaceae</taxon>
        <taxon>Taxus</taxon>
    </lineage>
</organism>
<dbReference type="AlphaFoldDB" id="A0AA38GC03"/>
<accession>A0AA38GC03</accession>
<sequence>VFFRVYDPFDFAGQDRRPVQGGGNGTTAFEGSGYRTIALHRAVVRDREPKQYKT</sequence>
<dbReference type="EMBL" id="JAHRHJ020000004">
    <property type="protein sequence ID" value="KAH9319033.1"/>
    <property type="molecule type" value="Genomic_DNA"/>
</dbReference>
<evidence type="ECO:0000313" key="1">
    <source>
        <dbReference type="EMBL" id="KAH9319033.1"/>
    </source>
</evidence>
<name>A0AA38GC03_TAXCH</name>
<proteinExistence type="predicted"/>
<reference evidence="1 2" key="1">
    <citation type="journal article" date="2021" name="Nat. Plants">
        <title>The Taxus genome provides insights into paclitaxel biosynthesis.</title>
        <authorList>
            <person name="Xiong X."/>
            <person name="Gou J."/>
            <person name="Liao Q."/>
            <person name="Li Y."/>
            <person name="Zhou Q."/>
            <person name="Bi G."/>
            <person name="Li C."/>
            <person name="Du R."/>
            <person name="Wang X."/>
            <person name="Sun T."/>
            <person name="Guo L."/>
            <person name="Liang H."/>
            <person name="Lu P."/>
            <person name="Wu Y."/>
            <person name="Zhang Z."/>
            <person name="Ro D.K."/>
            <person name="Shang Y."/>
            <person name="Huang S."/>
            <person name="Yan J."/>
        </authorList>
    </citation>
    <scope>NUCLEOTIDE SEQUENCE [LARGE SCALE GENOMIC DNA]</scope>
    <source>
        <strain evidence="1">Ta-2019</strain>
    </source>
</reference>
<gene>
    <name evidence="1" type="ORF">KI387_020802</name>
</gene>
<feature type="non-terminal residue" evidence="1">
    <location>
        <position position="1"/>
    </location>
</feature>
<dbReference type="Proteomes" id="UP000824469">
    <property type="component" value="Unassembled WGS sequence"/>
</dbReference>
<keyword evidence="2" id="KW-1185">Reference proteome</keyword>
<protein>
    <submittedName>
        <fullName evidence="1">Uncharacterized protein</fullName>
    </submittedName>
</protein>